<dbReference type="SUPFAM" id="SSF50965">
    <property type="entry name" value="Galactose oxidase, central domain"/>
    <property type="match status" value="1"/>
</dbReference>
<feature type="chain" id="PRO_5017365996" description="WSC domain-containing protein" evidence="7">
    <location>
        <begin position="25"/>
        <end position="883"/>
    </location>
</feature>
<evidence type="ECO:0000313" key="9">
    <source>
        <dbReference type="EMBL" id="RAL65885.1"/>
    </source>
</evidence>
<dbReference type="GO" id="GO:0005886">
    <property type="term" value="C:plasma membrane"/>
    <property type="evidence" value="ECO:0007669"/>
    <property type="project" value="TreeGrafter"/>
</dbReference>
<feature type="signal peptide" evidence="7">
    <location>
        <begin position="1"/>
        <end position="24"/>
    </location>
</feature>
<evidence type="ECO:0000256" key="1">
    <source>
        <dbReference type="ARBA" id="ARBA00004167"/>
    </source>
</evidence>
<keyword evidence="2" id="KW-0812">Transmembrane</keyword>
<reference evidence="9 10" key="1">
    <citation type="submission" date="2018-06" db="EMBL/GenBank/DDBJ databases">
        <title>Genome Sequence of the Brown Rot Fungal Pathogen Monilinia fructigena.</title>
        <authorList>
            <person name="Landi L."/>
            <person name="De Miccolis Angelini R.M."/>
            <person name="Pollastro S."/>
            <person name="Abate D."/>
            <person name="Faretra F."/>
            <person name="Romanazzi G."/>
        </authorList>
    </citation>
    <scope>NUCLEOTIDE SEQUENCE [LARGE SCALE GENOMIC DNA]</scope>
    <source>
        <strain evidence="9 10">Mfrg269</strain>
    </source>
</reference>
<dbReference type="Pfam" id="PF07250">
    <property type="entry name" value="Glyoxal_oxid_N"/>
    <property type="match status" value="1"/>
</dbReference>
<dbReference type="PROSITE" id="PS51212">
    <property type="entry name" value="WSC"/>
    <property type="match status" value="5"/>
</dbReference>
<evidence type="ECO:0000313" key="10">
    <source>
        <dbReference type="Proteomes" id="UP000249056"/>
    </source>
</evidence>
<feature type="domain" description="WSC" evidence="8">
    <location>
        <begin position="255"/>
        <end position="346"/>
    </location>
</feature>
<feature type="domain" description="WSC" evidence="8">
    <location>
        <begin position="123"/>
        <end position="223"/>
    </location>
</feature>
<keyword evidence="5" id="KW-0472">Membrane</keyword>
<dbReference type="InterPro" id="IPR009880">
    <property type="entry name" value="Glyoxal_oxidase_N"/>
</dbReference>
<feature type="domain" description="WSC" evidence="8">
    <location>
        <begin position="42"/>
        <end position="118"/>
    </location>
</feature>
<dbReference type="AlphaFoldDB" id="A0A395J034"/>
<comment type="caution">
    <text evidence="9">The sequence shown here is derived from an EMBL/GenBank/DDBJ whole genome shotgun (WGS) entry which is preliminary data.</text>
</comment>
<keyword evidence="3 7" id="KW-0732">Signal</keyword>
<dbReference type="PANTHER" id="PTHR24269:SF16">
    <property type="entry name" value="PROTEIN SLG1"/>
    <property type="match status" value="1"/>
</dbReference>
<protein>
    <recommendedName>
        <fullName evidence="8">WSC domain-containing protein</fullName>
    </recommendedName>
</protein>
<dbReference type="OrthoDB" id="2019572at2759"/>
<accession>A0A395J034</accession>
<evidence type="ECO:0000256" key="6">
    <source>
        <dbReference type="ARBA" id="ARBA00023180"/>
    </source>
</evidence>
<keyword evidence="4" id="KW-1133">Transmembrane helix</keyword>
<keyword evidence="6" id="KW-0325">Glycoprotein</keyword>
<comment type="subcellular location">
    <subcellularLocation>
        <location evidence="1">Membrane</location>
        <topology evidence="1">Single-pass membrane protein</topology>
    </subcellularLocation>
</comment>
<gene>
    <name evidence="9" type="ORF">DID88_005548</name>
</gene>
<dbReference type="PANTHER" id="PTHR24269">
    <property type="entry name" value="KREMEN PROTEIN"/>
    <property type="match status" value="1"/>
</dbReference>
<feature type="domain" description="WSC" evidence="8">
    <location>
        <begin position="368"/>
        <end position="462"/>
    </location>
</feature>
<evidence type="ECO:0000256" key="4">
    <source>
        <dbReference type="ARBA" id="ARBA00022989"/>
    </source>
</evidence>
<sequence>MTMNLFSSAAVTLLVTFLTSFATAFDHAVYDSLGVPRALTDAWNFQGCYVDVGRTLFEAEYIDNVNMTDETCIAYCTSKDLNYAGTEYSSECYCGNSLATGAKPAPASDCSMKCSGNAIHLKQTLGLGCGISWDAIRQGGRLLIYQTFSTAGASGMAVDVCTAACQSGGYLLAGVEYADECWCGNQLSNGGTLAPEGDCAKLCAGNSSEFCGGTNRLDVYDFNNTAIVTAPFITTSTVAASSSTSSPSIQQTVGIYTYFGCQTEATSARALVSKASDTANMSLESCEASCSGYTYFGTEYGRECYCGNAFSAGSIPVPNSDCSFPCAGNSSEFCGASGMLTVYQLNATLSSAAPTSNASSTVTDLPNGWIYSGCWIDGAEGRVLFNQQPDNQNLTVESCVVTCSGLNYNVAGIEYSSECFCGNYIENGGALAPSPADCDMPCSGNGNETCGAGNRLSIYSFGTVRIAPPASVQKRDLPGDWNYHGCLDTNNTATNCLSLCQTFGYNAAGLEYGSQCFCGDLENIKTTGASLISESNCQVVCSGDSTAICGGDSLLSYYSWDGPALYNWSFPLDTDAGQYSLLIGGVCIPLMTSQMITGKVTFVDKFGTGEPNSTGAYELDLSSINNFTLAWRPMHVKTDVFCSAGLILPDIAGRQIDIGGWSAESTYGIRFYWPDGSPGIWGTNDWQENVNEVRLLVARWYPTAMIMANGSILVVGGEIGSNSPASPSLELLPPTGAPVLNLDFLAQTDPNNLYPFLAVIPSGIFIAYYNEARILNETTFETIKTLPNIPGAVNDPNGGRNYPLEGAMALLPQVYPFTDLLSVLICGGSTPGGGFAIDNCVSMQPEAENATWVIERMVRKPFLFIVGSKLSNDEYHTSSTGIL</sequence>
<organism evidence="9 10">
    <name type="scientific">Monilinia fructigena</name>
    <dbReference type="NCBI Taxonomy" id="38457"/>
    <lineage>
        <taxon>Eukaryota</taxon>
        <taxon>Fungi</taxon>
        <taxon>Dikarya</taxon>
        <taxon>Ascomycota</taxon>
        <taxon>Pezizomycotina</taxon>
        <taxon>Leotiomycetes</taxon>
        <taxon>Helotiales</taxon>
        <taxon>Sclerotiniaceae</taxon>
        <taxon>Monilinia</taxon>
    </lineage>
</organism>
<dbReference type="EMBL" id="QKRW01000008">
    <property type="protein sequence ID" value="RAL65885.1"/>
    <property type="molecule type" value="Genomic_DNA"/>
</dbReference>
<evidence type="ECO:0000256" key="7">
    <source>
        <dbReference type="SAM" id="SignalP"/>
    </source>
</evidence>
<keyword evidence="10" id="KW-1185">Reference proteome</keyword>
<dbReference type="Pfam" id="PF01822">
    <property type="entry name" value="WSC"/>
    <property type="match status" value="5"/>
</dbReference>
<dbReference type="Gene3D" id="2.130.10.80">
    <property type="entry name" value="Galactose oxidase/kelch, beta-propeller"/>
    <property type="match status" value="1"/>
</dbReference>
<dbReference type="InterPro" id="IPR037293">
    <property type="entry name" value="Gal_Oxidase_central_sf"/>
</dbReference>
<evidence type="ECO:0000259" key="8">
    <source>
        <dbReference type="PROSITE" id="PS51212"/>
    </source>
</evidence>
<dbReference type="Proteomes" id="UP000249056">
    <property type="component" value="Unassembled WGS sequence"/>
</dbReference>
<proteinExistence type="predicted"/>
<evidence type="ECO:0000256" key="5">
    <source>
        <dbReference type="ARBA" id="ARBA00023136"/>
    </source>
</evidence>
<dbReference type="InterPro" id="IPR002889">
    <property type="entry name" value="WSC_carb-bd"/>
</dbReference>
<dbReference type="InterPro" id="IPR051836">
    <property type="entry name" value="Kremen_rcpt"/>
</dbReference>
<name>A0A395J034_9HELO</name>
<dbReference type="SMART" id="SM00321">
    <property type="entry name" value="WSC"/>
    <property type="match status" value="5"/>
</dbReference>
<evidence type="ECO:0000256" key="3">
    <source>
        <dbReference type="ARBA" id="ARBA00022729"/>
    </source>
</evidence>
<feature type="domain" description="WSC" evidence="8">
    <location>
        <begin position="467"/>
        <end position="561"/>
    </location>
</feature>
<evidence type="ECO:0000256" key="2">
    <source>
        <dbReference type="ARBA" id="ARBA00022692"/>
    </source>
</evidence>
<dbReference type="InterPro" id="IPR011043">
    <property type="entry name" value="Gal_Oxase/kelch_b-propeller"/>
</dbReference>